<name>W1PCT2_AMBTC</name>
<evidence type="ECO:0000313" key="2">
    <source>
        <dbReference type="EMBL" id="ERN05441.1"/>
    </source>
</evidence>
<dbReference type="AlphaFoldDB" id="W1PCT2"/>
<protein>
    <submittedName>
        <fullName evidence="2">Uncharacterized protein</fullName>
    </submittedName>
</protein>
<reference evidence="3" key="1">
    <citation type="journal article" date="2013" name="Science">
        <title>The Amborella genome and the evolution of flowering plants.</title>
        <authorList>
            <consortium name="Amborella Genome Project"/>
        </authorList>
    </citation>
    <scope>NUCLEOTIDE SEQUENCE [LARGE SCALE GENOMIC DNA]</scope>
</reference>
<feature type="compositionally biased region" description="Basic and acidic residues" evidence="1">
    <location>
        <begin position="1"/>
        <end position="11"/>
    </location>
</feature>
<keyword evidence="3" id="KW-1185">Reference proteome</keyword>
<feature type="compositionally biased region" description="Basic and acidic residues" evidence="1">
    <location>
        <begin position="75"/>
        <end position="90"/>
    </location>
</feature>
<evidence type="ECO:0000256" key="1">
    <source>
        <dbReference type="SAM" id="MobiDB-lite"/>
    </source>
</evidence>
<organism evidence="2 3">
    <name type="scientific">Amborella trichopoda</name>
    <dbReference type="NCBI Taxonomy" id="13333"/>
    <lineage>
        <taxon>Eukaryota</taxon>
        <taxon>Viridiplantae</taxon>
        <taxon>Streptophyta</taxon>
        <taxon>Embryophyta</taxon>
        <taxon>Tracheophyta</taxon>
        <taxon>Spermatophyta</taxon>
        <taxon>Magnoliopsida</taxon>
        <taxon>Amborellales</taxon>
        <taxon>Amborellaceae</taxon>
        <taxon>Amborella</taxon>
    </lineage>
</organism>
<dbReference type="HOGENOM" id="CLU_2149202_0_0_1"/>
<dbReference type="Gramene" id="ERN05441">
    <property type="protein sequence ID" value="ERN05441"/>
    <property type="gene ID" value="AMTR_s00007p00240350"/>
</dbReference>
<dbReference type="Proteomes" id="UP000017836">
    <property type="component" value="Unassembled WGS sequence"/>
</dbReference>
<sequence>MLRCKSEKQGESNKSPFIEYRSSSHHNSCASRACQYQNLRSATRCRVGVSELVVPCKSNTRLYLVIKEKAKRYAQRSESRSVSRTPRNEKGSFGYDSKKGVYSLTGSSQSGK</sequence>
<gene>
    <name evidence="2" type="ORF">AMTR_s00007p00240350</name>
</gene>
<dbReference type="EMBL" id="KI394011">
    <property type="protein sequence ID" value="ERN05441.1"/>
    <property type="molecule type" value="Genomic_DNA"/>
</dbReference>
<evidence type="ECO:0000313" key="3">
    <source>
        <dbReference type="Proteomes" id="UP000017836"/>
    </source>
</evidence>
<accession>W1PCT2</accession>
<feature type="region of interest" description="Disordered" evidence="1">
    <location>
        <begin position="1"/>
        <end position="21"/>
    </location>
</feature>
<proteinExistence type="predicted"/>
<feature type="region of interest" description="Disordered" evidence="1">
    <location>
        <begin position="74"/>
        <end position="112"/>
    </location>
</feature>